<organism evidence="2 3">
    <name type="scientific">Sorangium cellulosum</name>
    <name type="common">Polyangium cellulosum</name>
    <dbReference type="NCBI Taxonomy" id="56"/>
    <lineage>
        <taxon>Bacteria</taxon>
        <taxon>Pseudomonadati</taxon>
        <taxon>Myxococcota</taxon>
        <taxon>Polyangia</taxon>
        <taxon>Polyangiales</taxon>
        <taxon>Polyangiaceae</taxon>
        <taxon>Sorangium</taxon>
    </lineage>
</organism>
<dbReference type="EMBL" id="CP012670">
    <property type="protein sequence ID" value="AUX26690.1"/>
    <property type="molecule type" value="Genomic_DNA"/>
</dbReference>
<accession>A0A4P2QAL1</accession>
<evidence type="ECO:0000313" key="3">
    <source>
        <dbReference type="Proteomes" id="UP000295781"/>
    </source>
</evidence>
<sequence>MSEHLERLAAWMDSPEDEHLEFKEAKNRFDFEELVRYCCALSNECGGRIVLGVTDRRPRKVVGSNAFLDLARTKQGLIERLRLRIEALEIRHPDGRVVAFEVPPRPVGVPIQAAGAYWMRGGESLVPMTTDQLKRILDEAQPDFSAVGCPGATLDDLDPRAIHVFRTRWASNSRREDLNDLSVEQLLLDADLLSPRGEVTYAAMILLGARQALSRHLAQAEVIFEYRADEASTAYQQRKEYREGFLLYHDDLWSAVNARNEVYSYRDGMFRREIPAFSEDAVREAVLNAISHRDYRLYGSTFVRQSRLRIEVVSPGGFPPDVNAESILFRQSPRNRRLAEAMARCGLVERSGQGADRMFAAMLREGKLPPDFTASDDASVSVGLSGVVQDEAFIAFLEKLGEETRRSFHVADLLVLDAVKRGRPVPDPLRGRLSDLVANGAIERVDRTRLVLAKRFYVMKGHPGEYTRRRGLDRETRKELLFQHIQASGEAGAPFEELAQVLPDASRNELKVLLREMREAGRIHARGAKRAARWCPGADGSSR</sequence>
<dbReference type="Proteomes" id="UP000295781">
    <property type="component" value="Chromosome"/>
</dbReference>
<dbReference type="AlphaFoldDB" id="A0A4P2QAL1"/>
<protein>
    <recommendedName>
        <fullName evidence="1">Schlafen AlbA-2 domain-containing protein</fullName>
    </recommendedName>
</protein>
<dbReference type="Pfam" id="PF13749">
    <property type="entry name" value="HATPase_c_4"/>
    <property type="match status" value="1"/>
</dbReference>
<proteinExistence type="predicted"/>
<dbReference type="Pfam" id="PF04326">
    <property type="entry name" value="SLFN_AlbA_2"/>
    <property type="match status" value="1"/>
</dbReference>
<dbReference type="PANTHER" id="PTHR30595:SF6">
    <property type="entry name" value="SCHLAFEN ALBA-2 DOMAIN-CONTAINING PROTEIN"/>
    <property type="match status" value="1"/>
</dbReference>
<gene>
    <name evidence="2" type="ORF">SOCEGT47_072600</name>
</gene>
<dbReference type="Gene3D" id="3.30.950.30">
    <property type="entry name" value="Schlafen, AAA domain"/>
    <property type="match status" value="1"/>
</dbReference>
<dbReference type="RefSeq" id="WP_129354455.1">
    <property type="nucleotide sequence ID" value="NZ_CP012670.1"/>
</dbReference>
<name>A0A4P2QAL1_SORCE</name>
<evidence type="ECO:0000259" key="1">
    <source>
        <dbReference type="Pfam" id="PF04326"/>
    </source>
</evidence>
<feature type="domain" description="Schlafen AlbA-2" evidence="1">
    <location>
        <begin position="16"/>
        <end position="128"/>
    </location>
</feature>
<dbReference type="InterPro" id="IPR007421">
    <property type="entry name" value="Schlafen_AlbA_2_dom"/>
</dbReference>
<dbReference type="OrthoDB" id="9805115at2"/>
<dbReference type="Gene3D" id="3.30.565.60">
    <property type="match status" value="1"/>
</dbReference>
<dbReference type="InterPro" id="IPR038475">
    <property type="entry name" value="RecG_C_sf"/>
</dbReference>
<dbReference type="PANTHER" id="PTHR30595">
    <property type="entry name" value="GLPR-RELATED TRANSCRIPTIONAL REPRESSOR"/>
    <property type="match status" value="1"/>
</dbReference>
<dbReference type="InterPro" id="IPR038461">
    <property type="entry name" value="Schlafen_AlbA_2_dom_sf"/>
</dbReference>
<evidence type="ECO:0000313" key="2">
    <source>
        <dbReference type="EMBL" id="AUX26690.1"/>
    </source>
</evidence>
<reference evidence="2 3" key="1">
    <citation type="submission" date="2015-09" db="EMBL/GenBank/DDBJ databases">
        <title>Sorangium comparison.</title>
        <authorList>
            <person name="Zaburannyi N."/>
            <person name="Bunk B."/>
            <person name="Overmann J."/>
            <person name="Mueller R."/>
        </authorList>
    </citation>
    <scope>NUCLEOTIDE SEQUENCE [LARGE SCALE GENOMIC DNA]</scope>
    <source>
        <strain evidence="2 3">So ceGT47</strain>
    </source>
</reference>